<evidence type="ECO:0000313" key="3">
    <source>
        <dbReference type="Proteomes" id="UP000247980"/>
    </source>
</evidence>
<evidence type="ECO:0000313" key="2">
    <source>
        <dbReference type="EMBL" id="PYI37731.1"/>
    </source>
</evidence>
<dbReference type="Proteomes" id="UP000247980">
    <property type="component" value="Unassembled WGS sequence"/>
</dbReference>
<evidence type="ECO:0008006" key="4">
    <source>
        <dbReference type="Google" id="ProtNLM"/>
    </source>
</evidence>
<keyword evidence="1" id="KW-0472">Membrane</keyword>
<reference evidence="2 3" key="1">
    <citation type="submission" date="2018-05" db="EMBL/GenBank/DDBJ databases">
        <title>Genetic diversity of glacier-inhabiting Cryobacterium bacteria in China and description of Cryobacterium mengkeensis sp. nov. and Arthrobacter glacialis sp. nov.</title>
        <authorList>
            <person name="Liu Q."/>
            <person name="Xin Y.-H."/>
        </authorList>
    </citation>
    <scope>NUCLEOTIDE SEQUENCE [LARGE SCALE GENOMIC DNA]</scope>
    <source>
        <strain evidence="2 3">B7</strain>
    </source>
</reference>
<dbReference type="EMBL" id="QJVC01000017">
    <property type="protein sequence ID" value="PYI37731.1"/>
    <property type="molecule type" value="Genomic_DNA"/>
</dbReference>
<comment type="caution">
    <text evidence="2">The sequence shown here is derived from an EMBL/GenBank/DDBJ whole genome shotgun (WGS) entry which is preliminary data.</text>
</comment>
<protein>
    <recommendedName>
        <fullName evidence="4">Transmembrane protein</fullName>
    </recommendedName>
</protein>
<dbReference type="OrthoDB" id="3297538at2"/>
<dbReference type="RefSeq" id="WP_110485906.1">
    <property type="nucleotide sequence ID" value="NZ_QJVC01000017.1"/>
</dbReference>
<name>A0A2V5INR5_9MICC</name>
<keyword evidence="3" id="KW-1185">Reference proteome</keyword>
<accession>A0A2V5INR5</accession>
<keyword evidence="1" id="KW-0812">Transmembrane</keyword>
<feature type="transmembrane region" description="Helical" evidence="1">
    <location>
        <begin position="36"/>
        <end position="69"/>
    </location>
</feature>
<organism evidence="2 3">
    <name type="scientific">Arthrobacter psychrolactophilus</name>
    <dbReference type="NCBI Taxonomy" id="92442"/>
    <lineage>
        <taxon>Bacteria</taxon>
        <taxon>Bacillati</taxon>
        <taxon>Actinomycetota</taxon>
        <taxon>Actinomycetes</taxon>
        <taxon>Micrococcales</taxon>
        <taxon>Micrococcaceae</taxon>
        <taxon>Arthrobacter</taxon>
    </lineage>
</organism>
<gene>
    <name evidence="2" type="ORF">CVS30_13770</name>
</gene>
<keyword evidence="1" id="KW-1133">Transmembrane helix</keyword>
<feature type="transmembrane region" description="Helical" evidence="1">
    <location>
        <begin position="119"/>
        <end position="136"/>
    </location>
</feature>
<evidence type="ECO:0000256" key="1">
    <source>
        <dbReference type="SAM" id="Phobius"/>
    </source>
</evidence>
<proteinExistence type="predicted"/>
<dbReference type="AlphaFoldDB" id="A0A2V5INR5"/>
<sequence length="151" mass="16255">MENISSQDAAAALASIDQVRSEAAERLTTPWWYHPILGLLAAAFVVAYTIGGTGVMIAVAVVYFLGLGILMGTYKKQTGVWINGLKAGKATWWTLPLVVLMVAGMGAAFYFHAEHGMHWPAWAAGALVFIAVNVFGRRFDGALRSQLRGKS</sequence>
<feature type="transmembrane region" description="Helical" evidence="1">
    <location>
        <begin position="90"/>
        <end position="113"/>
    </location>
</feature>